<dbReference type="InterPro" id="IPR005545">
    <property type="entry name" value="YCII"/>
</dbReference>
<dbReference type="EMBL" id="JAFJYH010000005">
    <property type="protein sequence ID" value="KAG4426106.1"/>
    <property type="molecule type" value="Genomic_DNA"/>
</dbReference>
<organism evidence="2 3">
    <name type="scientific">Cadophora malorum</name>
    <dbReference type="NCBI Taxonomy" id="108018"/>
    <lineage>
        <taxon>Eukaryota</taxon>
        <taxon>Fungi</taxon>
        <taxon>Dikarya</taxon>
        <taxon>Ascomycota</taxon>
        <taxon>Pezizomycotina</taxon>
        <taxon>Leotiomycetes</taxon>
        <taxon>Helotiales</taxon>
        <taxon>Ploettnerulaceae</taxon>
        <taxon>Cadophora</taxon>
    </lineage>
</organism>
<dbReference type="SUPFAM" id="SSF54909">
    <property type="entry name" value="Dimeric alpha+beta barrel"/>
    <property type="match status" value="1"/>
</dbReference>
<reference evidence="2" key="1">
    <citation type="submission" date="2021-02" db="EMBL/GenBank/DDBJ databases">
        <title>Genome sequence Cadophora malorum strain M34.</title>
        <authorList>
            <person name="Stefanovic E."/>
            <person name="Vu D."/>
            <person name="Scully C."/>
            <person name="Dijksterhuis J."/>
            <person name="Roader J."/>
            <person name="Houbraken J."/>
        </authorList>
    </citation>
    <scope>NUCLEOTIDE SEQUENCE</scope>
    <source>
        <strain evidence="2">M34</strain>
    </source>
</reference>
<dbReference type="OrthoDB" id="5519740at2759"/>
<dbReference type="PANTHER" id="PTHR33606">
    <property type="entry name" value="PROTEIN YCII"/>
    <property type="match status" value="1"/>
</dbReference>
<dbReference type="Pfam" id="PF03795">
    <property type="entry name" value="YCII"/>
    <property type="match status" value="1"/>
</dbReference>
<gene>
    <name evidence="2" type="ORF">IFR04_000813</name>
</gene>
<protein>
    <recommendedName>
        <fullName evidence="1">YCII-related domain-containing protein</fullName>
    </recommendedName>
</protein>
<dbReference type="PANTHER" id="PTHR33606:SF3">
    <property type="entry name" value="PROTEIN YCII"/>
    <property type="match status" value="1"/>
</dbReference>
<keyword evidence="3" id="KW-1185">Reference proteome</keyword>
<accession>A0A8H7WJZ0</accession>
<evidence type="ECO:0000313" key="2">
    <source>
        <dbReference type="EMBL" id="KAG4426106.1"/>
    </source>
</evidence>
<proteinExistence type="predicted"/>
<dbReference type="InterPro" id="IPR051807">
    <property type="entry name" value="Sec-metab_biosynth-assoc"/>
</dbReference>
<evidence type="ECO:0000259" key="1">
    <source>
        <dbReference type="Pfam" id="PF03795"/>
    </source>
</evidence>
<dbReference type="InterPro" id="IPR011008">
    <property type="entry name" value="Dimeric_a/b-barrel"/>
</dbReference>
<dbReference type="Proteomes" id="UP000664132">
    <property type="component" value="Unassembled WGS sequence"/>
</dbReference>
<comment type="caution">
    <text evidence="2">The sequence shown here is derived from an EMBL/GenBank/DDBJ whole genome shotgun (WGS) entry which is preliminary data.</text>
</comment>
<dbReference type="AlphaFoldDB" id="A0A8H7WJZ0"/>
<evidence type="ECO:0000313" key="3">
    <source>
        <dbReference type="Proteomes" id="UP000664132"/>
    </source>
</evidence>
<name>A0A8H7WJZ0_9HELO</name>
<feature type="domain" description="YCII-related" evidence="1">
    <location>
        <begin position="21"/>
        <end position="112"/>
    </location>
</feature>
<sequence length="122" mass="13801">MSQAGRTVAKISAAPARNLEWLVILADKPGVLERRIQIRPLHSKAFVKLHETGFVSWAGPVFKEHVSQGIRPFIGSVMVVNAESREKVQETLEQDVFVKEGIWDWAGVKIFPFRTIIRQPPE</sequence>
<dbReference type="Gene3D" id="3.30.70.1060">
    <property type="entry name" value="Dimeric alpha+beta barrel"/>
    <property type="match status" value="1"/>
</dbReference>